<dbReference type="GO" id="GO:0004519">
    <property type="term" value="F:endonuclease activity"/>
    <property type="evidence" value="ECO:0007669"/>
    <property type="project" value="UniProtKB-KW"/>
</dbReference>
<name>A0A852X6I5_9MICO</name>
<evidence type="ECO:0000313" key="3">
    <source>
        <dbReference type="EMBL" id="NYG37040.1"/>
    </source>
</evidence>
<keyword evidence="3" id="KW-0378">Hydrolase</keyword>
<dbReference type="InterPro" id="IPR049468">
    <property type="entry name" value="Restrct_endonuc-II-like_dom"/>
</dbReference>
<dbReference type="EMBL" id="JACBZX010000001">
    <property type="protein sequence ID" value="NYG37040.1"/>
    <property type="molecule type" value="Genomic_DNA"/>
</dbReference>
<dbReference type="Gene3D" id="3.40.50.300">
    <property type="entry name" value="P-loop containing nucleotide triphosphate hydrolases"/>
    <property type="match status" value="1"/>
</dbReference>
<dbReference type="RefSeq" id="WP_179462470.1">
    <property type="nucleotide sequence ID" value="NZ_JACBZX010000001.1"/>
</dbReference>
<keyword evidence="4" id="KW-1185">Reference proteome</keyword>
<dbReference type="Proteomes" id="UP000592181">
    <property type="component" value="Unassembled WGS sequence"/>
</dbReference>
<feature type="region of interest" description="Disordered" evidence="1">
    <location>
        <begin position="877"/>
        <end position="904"/>
    </location>
</feature>
<comment type="caution">
    <text evidence="3">The sequence shown here is derived from an EMBL/GenBank/DDBJ whole genome shotgun (WGS) entry which is preliminary data.</text>
</comment>
<feature type="domain" description="Restriction endonuclease type II-like" evidence="2">
    <location>
        <begin position="1103"/>
        <end position="1195"/>
    </location>
</feature>
<proteinExistence type="predicted"/>
<dbReference type="Pfam" id="PF18741">
    <property type="entry name" value="MTES_1575"/>
    <property type="match status" value="1"/>
</dbReference>
<keyword evidence="3" id="KW-0540">Nuclease</keyword>
<reference evidence="3 4" key="1">
    <citation type="submission" date="2020-07" db="EMBL/GenBank/DDBJ databases">
        <title>Sequencing the genomes of 1000 actinobacteria strains.</title>
        <authorList>
            <person name="Klenk H.-P."/>
        </authorList>
    </citation>
    <scope>NUCLEOTIDE SEQUENCE [LARGE SCALE GENOMIC DNA]</scope>
    <source>
        <strain evidence="3 4">DSM 24723</strain>
    </source>
</reference>
<gene>
    <name evidence="3" type="ORF">BJY28_001509</name>
</gene>
<dbReference type="InterPro" id="IPR027417">
    <property type="entry name" value="P-loop_NTPase"/>
</dbReference>
<dbReference type="Pfam" id="PF13195">
    <property type="entry name" value="DUF4011"/>
    <property type="match status" value="1"/>
</dbReference>
<evidence type="ECO:0000259" key="2">
    <source>
        <dbReference type="Pfam" id="PF18741"/>
    </source>
</evidence>
<evidence type="ECO:0000256" key="1">
    <source>
        <dbReference type="SAM" id="MobiDB-lite"/>
    </source>
</evidence>
<dbReference type="AlphaFoldDB" id="A0A852X6I5"/>
<accession>A0A852X6I5</accession>
<organism evidence="3 4">
    <name type="scientific">Janibacter alkaliphilus</name>
    <dbReference type="NCBI Taxonomy" id="1069963"/>
    <lineage>
        <taxon>Bacteria</taxon>
        <taxon>Bacillati</taxon>
        <taxon>Actinomycetota</taxon>
        <taxon>Actinomycetes</taxon>
        <taxon>Micrococcales</taxon>
        <taxon>Intrasporangiaceae</taxon>
        <taxon>Janibacter</taxon>
    </lineage>
</organism>
<protein>
    <submittedName>
        <fullName evidence="3">Very-short-patch-repair endonuclease</fullName>
    </submittedName>
</protein>
<keyword evidence="3" id="KW-0255">Endonuclease</keyword>
<dbReference type="InterPro" id="IPR025103">
    <property type="entry name" value="DUF4011"/>
</dbReference>
<sequence>MTTAAEPPASSGSPVAAASADWRRELMELGGPNTLIWPARDPDILDLTRAHPGGVAMLLAGREVRLSDLVREPDTLHRLQRKAVRLAAHAEEIAQEHGVHTCFLSMGTATWAVPGQDERPVAPVILRRARLRRLPGGTDFALDLDQRVQLNPALTTYISRALRRDLDADALIARGWRGSGFNPEPIYAALRRDCADLPELRIERRLLVATHPYGKAEALADLTATATKDDPPAALTALAGGPPIAPRERNVATSARHAVLDLPLEQQRVLDRATAGEDLYVEAAPGTDPEGLVAAVLIEAARTSQRVLLLTEKPAVVDTVRARLATVGLAGLLGHVDDPAAEVDPRVITERWPAVETPSAPAARTTTEAEGVTAHVRAIHAVREPWGVSVADAHDAIVALASHRPAPRSRVRLSEDVLAATDQAGRQRIAERLTALAREQAWRPEKADEPWIGARLDTDDEVDEALAAVQRLRSGSLDDLRRVVREVFADVAEPRGVTPGEHGTFLAQIEKVRDTLEVFRSEIFDTPLEPMLQATSDGGDLGLLERRRLRAQARAMLRPGRPPTDLNAALRAADAQRRSWSRLTGGGGRPRIPADIDRAHHAYERVYADLTHLSAVLGDTTEGGELLATPWDELEERLARLARDEEGARTVPRVTPQVDALRADGLGPLLDDLVERRVPAGAVADEVDFVWWMSVRDHVAGLDPDYGQARGTQLEGALTAFADVDRDRVRRNAAEMVARQRGRFRELALSRREVARDVADVADGRRGGPAWRGAFARWGALLHAAAPAWAMSPSVVGQVLPAAERVDLVVIADASRTTLARCAAAIARGHRVLIVGDRAGLPPASWTADAGVHAPTAPGRSIADAAAEALPTVELREVPGTRPPLPVAGIGGDRGGLTPTPVPVLPRPPGLVLVDGRAALDERTGTVATTPAEVEAVLTQVRDRLRRGARSLGVLTFSDAHAAAVTTALATAAAGDAELAAGLDALAEPLLVRTARRWQGEGRDEVVVSVGYGRTTQGRPTTRLGEIGGPVGDRLVRLAATRARRWAVWVSALSAKDVAAAEGERAGVEALRGVLDELAGDPETAPWPSAAKPDGEPTLIADMVARLRADHLAVRTDLDLREHPVAFVVADPEDGGRFTLAVDIDGPPADDLAAAREHGRRRQERLEELGWAYLRLWSTEVYADPARQEARIAHAMRAARQARDDA</sequence>
<dbReference type="SUPFAM" id="SSF52540">
    <property type="entry name" value="P-loop containing nucleoside triphosphate hydrolases"/>
    <property type="match status" value="1"/>
</dbReference>
<evidence type="ECO:0000313" key="4">
    <source>
        <dbReference type="Proteomes" id="UP000592181"/>
    </source>
</evidence>